<comment type="caution">
    <text evidence="3">The sequence shown here is derived from an EMBL/GenBank/DDBJ whole genome shotgun (WGS) entry which is preliminary data.</text>
</comment>
<dbReference type="Gene3D" id="3.40.50.300">
    <property type="entry name" value="P-loop containing nucleotide triphosphate hydrolases"/>
    <property type="match status" value="1"/>
</dbReference>
<evidence type="ECO:0000259" key="2">
    <source>
        <dbReference type="Pfam" id="PF20469"/>
    </source>
</evidence>
<dbReference type="EMBL" id="JAQOTG010000001">
    <property type="protein sequence ID" value="MDE8562272.1"/>
    <property type="molecule type" value="Genomic_DNA"/>
</dbReference>
<dbReference type="PANTHER" id="PTHR43581">
    <property type="entry name" value="ATP/GTP PHOSPHATASE"/>
    <property type="match status" value="1"/>
</dbReference>
<dbReference type="SUPFAM" id="SSF52540">
    <property type="entry name" value="P-loop containing nucleoside triphosphate hydrolases"/>
    <property type="match status" value="1"/>
</dbReference>
<dbReference type="InterPro" id="IPR034139">
    <property type="entry name" value="TOPRIM_OLD"/>
</dbReference>
<organism evidence="3 4">
    <name type="scientific">Anoxybacteroides rupiense</name>
    <dbReference type="NCBI Taxonomy" id="311460"/>
    <lineage>
        <taxon>Bacteria</taxon>
        <taxon>Bacillati</taxon>
        <taxon>Bacillota</taxon>
        <taxon>Bacilli</taxon>
        <taxon>Bacillales</taxon>
        <taxon>Anoxybacillaceae</taxon>
        <taxon>Anoxybacteroides</taxon>
    </lineage>
</organism>
<feature type="domain" description="OLD protein-like TOPRIM" evidence="2">
    <location>
        <begin position="415"/>
        <end position="478"/>
    </location>
</feature>
<dbReference type="InterPro" id="IPR051396">
    <property type="entry name" value="Bact_Antivir_Def_Nuclease"/>
</dbReference>
<name>A0ABT5VZ83_9BACL</name>
<gene>
    <name evidence="3" type="ORF">PNH38_00015</name>
</gene>
<protein>
    <submittedName>
        <fullName evidence="3">AAA family ATPase</fullName>
    </submittedName>
</protein>
<evidence type="ECO:0000259" key="1">
    <source>
        <dbReference type="Pfam" id="PF13175"/>
    </source>
</evidence>
<dbReference type="CDD" id="cd01026">
    <property type="entry name" value="TOPRIM_OLD"/>
    <property type="match status" value="1"/>
</dbReference>
<dbReference type="RefSeq" id="WP_275191609.1">
    <property type="nucleotide sequence ID" value="NZ_JAQOTG010000001.1"/>
</dbReference>
<dbReference type="Pfam" id="PF20469">
    <property type="entry name" value="OLD-like_TOPRIM"/>
    <property type="match status" value="1"/>
</dbReference>
<accession>A0ABT5VZ83</accession>
<feature type="domain" description="Endonuclease GajA/Old nuclease/RecF-like AAA" evidence="1">
    <location>
        <begin position="1"/>
        <end position="365"/>
    </location>
</feature>
<sequence length="676" mass="78070">MQLTKLKVKNFRSFGDKETVVRFDQLTTFIGNNSSGKTALIHALLKLFGEGNNSLKRSDFHLPFDKKPDEMDRCELYIEAVFEFPELQDNHGFITYSTPTFFDNFVVEDVGKPPYIRIRLEATWERGNSFEGNIDSQIYFITASEDSEIEEQHKKRATKAMLSNIKCIYVPALRDPNEQLKNVSGSILYRILNGVNWADRTVDDIRKKTAELDKLFNNETGINTLKSAIQQYWNKYHGDNRYNQAVLTFNGTDMETILKRVELKFFPTETERDYSVNELGDGLRSLFYLSLVNTLLEIENQALSEIGANQRSFNIIPPVLTIVAVEEPENHIAPHLLGKVMKNLIDISTKENAQTILTSHSPAIIKRVDCKSIRHFRICNKRRSSVIKEIKLPKKESDCFKYVKGAVEAYPELYFAKLVILGEGDSEEYVIKKILTSLGRDIDVQGISIVPLGGRHVNHFWKLLKDLDIPHITLLDFDRERQGGGWGRIKYAIEQLIENGLSNEKLSTVEGIEDFSDDLEQIEKKIGYKDEVVNHWISFLEDNNVYFSYPLDLDFMLLEKYYKEYIDSLDKNEGPRLKINNVTKKIASLSDEDYSSSEYQERLTSYIQATLKQNGGDGRTYSEAQKQLMIWYNYFFLYKSKPVTHMRALEKLDFSQLQLPEPLERFINAIVKKIEG</sequence>
<dbReference type="Pfam" id="PF13175">
    <property type="entry name" value="AAA_15"/>
    <property type="match status" value="1"/>
</dbReference>
<evidence type="ECO:0000313" key="3">
    <source>
        <dbReference type="EMBL" id="MDE8562272.1"/>
    </source>
</evidence>
<keyword evidence="4" id="KW-1185">Reference proteome</keyword>
<dbReference type="InterPro" id="IPR041685">
    <property type="entry name" value="AAA_GajA/Old/RecF-like"/>
</dbReference>
<evidence type="ECO:0000313" key="4">
    <source>
        <dbReference type="Proteomes" id="UP001213979"/>
    </source>
</evidence>
<proteinExistence type="predicted"/>
<dbReference type="PANTHER" id="PTHR43581:SF4">
    <property type="entry name" value="ATP_GTP PHOSPHATASE"/>
    <property type="match status" value="1"/>
</dbReference>
<reference evidence="3 4" key="1">
    <citation type="submission" date="2023-01" db="EMBL/GenBank/DDBJ databases">
        <title>Genome-based reclassification of Anoxybacillus geothermalis as a later heterotypic synonym of Anoxybacillus rupiensis.</title>
        <authorList>
            <person name="Inan Bektas K."/>
            <person name="Canakci S."/>
            <person name="Belduz A.A."/>
            <person name="Guler H.H."/>
        </authorList>
    </citation>
    <scope>NUCLEOTIDE SEQUENCE [LARGE SCALE GENOMIC DNA]</scope>
    <source>
        <strain evidence="3 4">DSM 17127</strain>
    </source>
</reference>
<dbReference type="Proteomes" id="UP001213979">
    <property type="component" value="Unassembled WGS sequence"/>
</dbReference>
<dbReference type="InterPro" id="IPR027417">
    <property type="entry name" value="P-loop_NTPase"/>
</dbReference>